<evidence type="ECO:0000313" key="1">
    <source>
        <dbReference type="EMBL" id="AJD90254.1"/>
    </source>
</evidence>
<dbReference type="STRING" id="1508404.JMA_09370"/>
<organism evidence="1 2">
    <name type="scientific">Jeotgalibacillus malaysiensis</name>
    <dbReference type="NCBI Taxonomy" id="1508404"/>
    <lineage>
        <taxon>Bacteria</taxon>
        <taxon>Bacillati</taxon>
        <taxon>Bacillota</taxon>
        <taxon>Bacilli</taxon>
        <taxon>Bacillales</taxon>
        <taxon>Caryophanaceae</taxon>
        <taxon>Jeotgalibacillus</taxon>
    </lineage>
</organism>
<dbReference type="EMBL" id="CP009416">
    <property type="protein sequence ID" value="AJD90254.1"/>
    <property type="molecule type" value="Genomic_DNA"/>
</dbReference>
<name>A0A0B5AQ95_9BACL</name>
<reference evidence="1 2" key="1">
    <citation type="submission" date="2014-08" db="EMBL/GenBank/DDBJ databases">
        <title>Complete genome of a marine bacteria Jeotgalibacillus malaysiensis.</title>
        <authorList>
            <person name="Yaakop A.S."/>
            <person name="Chan K.-G."/>
            <person name="Goh K.M."/>
        </authorList>
    </citation>
    <scope>NUCLEOTIDE SEQUENCE [LARGE SCALE GENOMIC DNA]</scope>
    <source>
        <strain evidence="1 2">D5</strain>
    </source>
</reference>
<keyword evidence="2" id="KW-1185">Reference proteome</keyword>
<dbReference type="KEGG" id="jeo:JMA_09370"/>
<protein>
    <submittedName>
        <fullName evidence="1">Uncharacterized protein</fullName>
    </submittedName>
</protein>
<gene>
    <name evidence="1" type="ORF">JMA_09370</name>
</gene>
<dbReference type="Proteomes" id="UP000031449">
    <property type="component" value="Chromosome"/>
</dbReference>
<accession>A0A0B5AQ95</accession>
<proteinExistence type="predicted"/>
<dbReference type="AlphaFoldDB" id="A0A0B5AQ95"/>
<evidence type="ECO:0000313" key="2">
    <source>
        <dbReference type="Proteomes" id="UP000031449"/>
    </source>
</evidence>
<dbReference type="BioCyc" id="JESP1508404:G14D9-10169-MONOMER"/>
<dbReference type="HOGENOM" id="CLU_2752395_0_0_9"/>
<sequence length="70" mass="7992">MKLFYTGKNTQIDCKSYLICLELEPEKSSGHAPRITLEGMKREMIESGFNINGIHFPTESLYLVIVQKAE</sequence>